<dbReference type="FunFam" id="3.10.310.10:FF:000003">
    <property type="entry name" value="Proline racemase"/>
    <property type="match status" value="1"/>
</dbReference>
<keyword evidence="3" id="KW-1185">Reference proteome</keyword>
<name>A0A1W1HGX0_9BACT</name>
<keyword evidence="2" id="KW-0413">Isomerase</keyword>
<dbReference type="RefSeq" id="WP_222423999.1">
    <property type="nucleotide sequence ID" value="NZ_LT828541.1"/>
</dbReference>
<dbReference type="SUPFAM" id="SSF54506">
    <property type="entry name" value="Diaminopimelate epimerase-like"/>
    <property type="match status" value="1"/>
</dbReference>
<evidence type="ECO:0000313" key="2">
    <source>
        <dbReference type="EMBL" id="SLM31724.1"/>
    </source>
</evidence>
<dbReference type="SFLD" id="SFLDS00028">
    <property type="entry name" value="Proline_Racemase"/>
    <property type="match status" value="1"/>
</dbReference>
<dbReference type="GO" id="GO:0047580">
    <property type="term" value="F:4-hydroxyproline epimerase activity"/>
    <property type="evidence" value="ECO:0007669"/>
    <property type="project" value="TreeGrafter"/>
</dbReference>
<evidence type="ECO:0000313" key="3">
    <source>
        <dbReference type="Proteomes" id="UP000191931"/>
    </source>
</evidence>
<comment type="similarity">
    <text evidence="1">Belongs to the proline racemase family.</text>
</comment>
<dbReference type="PIRSF" id="PIRSF029792">
    <property type="entry name" value="Pro_racemase"/>
    <property type="match status" value="1"/>
</dbReference>
<dbReference type="STRING" id="1246637.MTBBW1_410079"/>
<dbReference type="EC" id="5.1.1.4" evidence="2"/>
<protein>
    <submittedName>
        <fullName evidence="2">Proline racemase</fullName>
        <ecNumber evidence="2">5.1.1.4</ecNumber>
    </submittedName>
</protein>
<dbReference type="PANTHER" id="PTHR33442">
    <property type="entry name" value="TRANS-3-HYDROXY-L-PROLINE DEHYDRATASE"/>
    <property type="match status" value="1"/>
</dbReference>
<dbReference type="Pfam" id="PF05544">
    <property type="entry name" value="Pro_racemase"/>
    <property type="match status" value="1"/>
</dbReference>
<dbReference type="EMBL" id="FWEV01000283">
    <property type="protein sequence ID" value="SLM31724.1"/>
    <property type="molecule type" value="Genomic_DNA"/>
</dbReference>
<dbReference type="PANTHER" id="PTHR33442:SF5">
    <property type="entry name" value="BIFUNCTIONAL TRANS-3-HYDROXY-L-PROLINE DEHYDRATASE_2-EPIMERASE"/>
    <property type="match status" value="1"/>
</dbReference>
<organism evidence="2 3">
    <name type="scientific">Desulfamplus magnetovallimortis</name>
    <dbReference type="NCBI Taxonomy" id="1246637"/>
    <lineage>
        <taxon>Bacteria</taxon>
        <taxon>Pseudomonadati</taxon>
        <taxon>Thermodesulfobacteriota</taxon>
        <taxon>Desulfobacteria</taxon>
        <taxon>Desulfobacterales</taxon>
        <taxon>Desulfobacteraceae</taxon>
        <taxon>Desulfamplus</taxon>
    </lineage>
</organism>
<dbReference type="GO" id="GO:0018112">
    <property type="term" value="F:proline racemase activity"/>
    <property type="evidence" value="ECO:0007669"/>
    <property type="project" value="UniProtKB-EC"/>
</dbReference>
<reference evidence="2 3" key="1">
    <citation type="submission" date="2017-03" db="EMBL/GenBank/DDBJ databases">
        <authorList>
            <person name="Afonso C.L."/>
            <person name="Miller P.J."/>
            <person name="Scott M.A."/>
            <person name="Spackman E."/>
            <person name="Goraichik I."/>
            <person name="Dimitrov K.M."/>
            <person name="Suarez D.L."/>
            <person name="Swayne D.E."/>
        </authorList>
    </citation>
    <scope>NUCLEOTIDE SEQUENCE [LARGE SCALE GENOMIC DNA]</scope>
    <source>
        <strain evidence="2">PRJEB14757</strain>
    </source>
</reference>
<gene>
    <name evidence="2" type="ORF">MTBBW1_410079</name>
</gene>
<proteinExistence type="inferred from homology"/>
<accession>A0A1W1HGX0</accession>
<evidence type="ECO:0000256" key="1">
    <source>
        <dbReference type="ARBA" id="ARBA00007529"/>
    </source>
</evidence>
<dbReference type="AlphaFoldDB" id="A0A1W1HGX0"/>
<dbReference type="Proteomes" id="UP000191931">
    <property type="component" value="Unassembled WGS sequence"/>
</dbReference>
<sequence length="330" mass="35772">MHIEKMITTVDCHTAGEPTRIITGGIPHIPGKIMMEKKKWMQQKMDKVRKMLMLEPRGHQDMFGAVITAPATEDADAGVIFMDSKGYLDMCGHGSIAAVVVLLNTGMIPLADKVLIDTPAGRITANVTIENGMAAKVRICNVPAFFYDSVSIELSGLGSLKVDISYGGNFFALVNTKDLGVELILDNVDYLKRKALEIREKVNDAIKVVHPGTGEVSQVALTELYQNGSPAKNMVVFGSGQIDRSPCGTGTCAKMAWLYSKGKLGMMEPYPYMSILGTQFTGKILGETMVGAKPAILPEIEGEAFITGFHNFVMQARDPFQEGFSLSVVS</sequence>
<dbReference type="InterPro" id="IPR008794">
    <property type="entry name" value="Pro_racemase_fam"/>
</dbReference>
<dbReference type="Gene3D" id="3.10.310.10">
    <property type="entry name" value="Diaminopimelate Epimerase, Chain A, domain 1"/>
    <property type="match status" value="2"/>
</dbReference>